<feature type="chain" id="PRO_5021057877" description="Lipopolysaccharide export system protein LptA" evidence="4">
    <location>
        <begin position="21"/>
        <end position="168"/>
    </location>
</feature>
<dbReference type="Pfam" id="PF03968">
    <property type="entry name" value="LptD_N"/>
    <property type="match status" value="1"/>
</dbReference>
<evidence type="ECO:0000256" key="4">
    <source>
        <dbReference type="HAMAP-Rule" id="MF_01914"/>
    </source>
</evidence>
<evidence type="ECO:0000256" key="2">
    <source>
        <dbReference type="ARBA" id="ARBA00022729"/>
    </source>
</evidence>
<evidence type="ECO:0000256" key="5">
    <source>
        <dbReference type="SAM" id="MobiDB-lite"/>
    </source>
</evidence>
<dbReference type="GO" id="GO:0009279">
    <property type="term" value="C:cell outer membrane"/>
    <property type="evidence" value="ECO:0007669"/>
    <property type="project" value="TreeGrafter"/>
</dbReference>
<comment type="caution">
    <text evidence="7">The sequence shown here is derived from an EMBL/GenBank/DDBJ whole genome shotgun (WGS) entry which is preliminary data.</text>
</comment>
<protein>
    <recommendedName>
        <fullName evidence="4">Lipopolysaccharide export system protein LptA</fullName>
    </recommendedName>
</protein>
<dbReference type="EMBL" id="SUMF01000001">
    <property type="protein sequence ID" value="TJZ79133.1"/>
    <property type="molecule type" value="Genomic_DNA"/>
</dbReference>
<comment type="similarity">
    <text evidence="4">Belongs to the LptA family.</text>
</comment>
<feature type="domain" description="Organic solvent tolerance-like N-terminal" evidence="6">
    <location>
        <begin position="30"/>
        <end position="140"/>
    </location>
</feature>
<dbReference type="GO" id="GO:0001530">
    <property type="term" value="F:lipopolysaccharide binding"/>
    <property type="evidence" value="ECO:0007669"/>
    <property type="project" value="InterPro"/>
</dbReference>
<comment type="function">
    <text evidence="4">Involved in the assembly of lipopolysaccharide (LPS). Required for the translocation of LPS from the inner membrane to the outer membrane.</text>
</comment>
<keyword evidence="2 4" id="KW-0732">Signal</keyword>
<dbReference type="NCBIfam" id="TIGR03002">
    <property type="entry name" value="outer_YhbN_LptA"/>
    <property type="match status" value="1"/>
</dbReference>
<comment type="subcellular location">
    <subcellularLocation>
        <location evidence="4">Periplasm</location>
    </subcellularLocation>
</comment>
<dbReference type="Proteomes" id="UP000310016">
    <property type="component" value="Unassembled WGS sequence"/>
</dbReference>
<organism evidence="7 8">
    <name type="scientific">Chitiniphilus eburneus</name>
    <dbReference type="NCBI Taxonomy" id="2571148"/>
    <lineage>
        <taxon>Bacteria</taxon>
        <taxon>Pseudomonadati</taxon>
        <taxon>Pseudomonadota</taxon>
        <taxon>Betaproteobacteria</taxon>
        <taxon>Neisseriales</taxon>
        <taxon>Chitinibacteraceae</taxon>
        <taxon>Chitiniphilus</taxon>
    </lineage>
</organism>
<dbReference type="GO" id="GO:0015920">
    <property type="term" value="P:lipopolysaccharide transport"/>
    <property type="evidence" value="ECO:0007669"/>
    <property type="project" value="UniProtKB-UniRule"/>
</dbReference>
<keyword evidence="8" id="KW-1185">Reference proteome</keyword>
<dbReference type="HAMAP" id="MF_01914">
    <property type="entry name" value="LPS_assembly_LptA"/>
    <property type="match status" value="1"/>
</dbReference>
<dbReference type="InterPro" id="IPR014340">
    <property type="entry name" value="LptA"/>
</dbReference>
<dbReference type="InterPro" id="IPR005653">
    <property type="entry name" value="OstA-like_N"/>
</dbReference>
<dbReference type="InterPro" id="IPR052037">
    <property type="entry name" value="LPS_export_LptA"/>
</dbReference>
<dbReference type="GO" id="GO:0030288">
    <property type="term" value="C:outer membrane-bounded periplasmic space"/>
    <property type="evidence" value="ECO:0007669"/>
    <property type="project" value="TreeGrafter"/>
</dbReference>
<accession>A0A4U0QCI2</accession>
<dbReference type="OrthoDB" id="5294855at2"/>
<evidence type="ECO:0000256" key="1">
    <source>
        <dbReference type="ARBA" id="ARBA00022448"/>
    </source>
</evidence>
<evidence type="ECO:0000313" key="7">
    <source>
        <dbReference type="EMBL" id="TJZ79133.1"/>
    </source>
</evidence>
<dbReference type="PANTHER" id="PTHR36504">
    <property type="entry name" value="LIPOPOLYSACCHARIDE EXPORT SYSTEM PROTEIN LPTA"/>
    <property type="match status" value="1"/>
</dbReference>
<evidence type="ECO:0000256" key="3">
    <source>
        <dbReference type="ARBA" id="ARBA00022764"/>
    </source>
</evidence>
<dbReference type="Gene3D" id="2.60.450.10">
    <property type="entry name" value="Lipopolysaccharide (LPS) transport protein A like domain"/>
    <property type="match status" value="1"/>
</dbReference>
<evidence type="ECO:0000313" key="8">
    <source>
        <dbReference type="Proteomes" id="UP000310016"/>
    </source>
</evidence>
<dbReference type="GO" id="GO:0043165">
    <property type="term" value="P:Gram-negative-bacterium-type cell outer membrane assembly"/>
    <property type="evidence" value="ECO:0007669"/>
    <property type="project" value="UniProtKB-UniRule"/>
</dbReference>
<dbReference type="GO" id="GO:0017089">
    <property type="term" value="F:glycolipid transfer activity"/>
    <property type="evidence" value="ECO:0007669"/>
    <property type="project" value="TreeGrafter"/>
</dbReference>
<dbReference type="AlphaFoldDB" id="A0A4U0QCI2"/>
<reference evidence="7 8" key="1">
    <citation type="submission" date="2019-04" db="EMBL/GenBank/DDBJ databases">
        <title>Chitiniphilus eburnea sp. nov., a novel chitinolytic bacterium isolated from aquaculture sludge.</title>
        <authorList>
            <person name="Sheng M."/>
        </authorList>
    </citation>
    <scope>NUCLEOTIDE SEQUENCE [LARGE SCALE GENOMIC DNA]</scope>
    <source>
        <strain evidence="7 8">HX-2-15</strain>
    </source>
</reference>
<gene>
    <name evidence="4 7" type="primary">lptA</name>
    <name evidence="7" type="ORF">FAZ21_02285</name>
</gene>
<dbReference type="PANTHER" id="PTHR36504:SF1">
    <property type="entry name" value="LIPOPOLYSACCHARIDE EXPORT SYSTEM PROTEIN LPTA"/>
    <property type="match status" value="1"/>
</dbReference>
<keyword evidence="1 4" id="KW-0813">Transport</keyword>
<name>A0A4U0QCI2_9NEIS</name>
<dbReference type="RefSeq" id="WP_136771647.1">
    <property type="nucleotide sequence ID" value="NZ_CP156074.1"/>
</dbReference>
<feature type="signal peptide" evidence="4">
    <location>
        <begin position="1"/>
        <end position="20"/>
    </location>
</feature>
<comment type="subunit">
    <text evidence="4">Component of the lipopolysaccharide transport and assembly complex.</text>
</comment>
<proteinExistence type="inferred from homology"/>
<keyword evidence="3 4" id="KW-0574">Periplasm</keyword>
<feature type="region of interest" description="Disordered" evidence="5">
    <location>
        <begin position="145"/>
        <end position="168"/>
    </location>
</feature>
<evidence type="ECO:0000259" key="6">
    <source>
        <dbReference type="Pfam" id="PF03968"/>
    </source>
</evidence>
<sequence precursor="true">MNRLALSLTVLGLIAGTAQAETADREKPMNIEADRATYDQKQSLGTYTGNVIVTQGTMTLKSAHLTVRQDEAGNQYSTGNGNPVDFKQRMDTGEWVMAKSLRFDYDGKAGILRLMDKAWVRRDTGDEVIGDVIIYNLNTETYEAQGGTSGGKPGRVNITIQPKKKEAQ</sequence>